<accession>A0AAV9CSV2</accession>
<proteinExistence type="inferred from homology"/>
<dbReference type="Gene3D" id="2.30.180.10">
    <property type="entry name" value="FAS1 domain"/>
    <property type="match status" value="1"/>
</dbReference>
<evidence type="ECO:0000256" key="3">
    <source>
        <dbReference type="SAM" id="SignalP"/>
    </source>
</evidence>
<feature type="signal peptide" evidence="3">
    <location>
        <begin position="1"/>
        <end position="25"/>
    </location>
</feature>
<feature type="domain" description="FAS1" evidence="4">
    <location>
        <begin position="55"/>
        <end position="177"/>
    </location>
</feature>
<dbReference type="Pfam" id="PF02469">
    <property type="entry name" value="Fasciclin"/>
    <property type="match status" value="1"/>
</dbReference>
<evidence type="ECO:0000313" key="6">
    <source>
        <dbReference type="Proteomes" id="UP001180020"/>
    </source>
</evidence>
<reference evidence="5" key="2">
    <citation type="submission" date="2023-06" db="EMBL/GenBank/DDBJ databases">
        <authorList>
            <person name="Ma L."/>
            <person name="Liu K.-W."/>
            <person name="Li Z."/>
            <person name="Hsiao Y.-Y."/>
            <person name="Qi Y."/>
            <person name="Fu T."/>
            <person name="Tang G."/>
            <person name="Zhang D."/>
            <person name="Sun W.-H."/>
            <person name="Liu D.-K."/>
            <person name="Li Y."/>
            <person name="Chen G.-Z."/>
            <person name="Liu X.-D."/>
            <person name="Liao X.-Y."/>
            <person name="Jiang Y.-T."/>
            <person name="Yu X."/>
            <person name="Hao Y."/>
            <person name="Huang J."/>
            <person name="Zhao X.-W."/>
            <person name="Ke S."/>
            <person name="Chen Y.-Y."/>
            <person name="Wu W.-L."/>
            <person name="Hsu J.-L."/>
            <person name="Lin Y.-F."/>
            <person name="Huang M.-D."/>
            <person name="Li C.-Y."/>
            <person name="Huang L."/>
            <person name="Wang Z.-W."/>
            <person name="Zhao X."/>
            <person name="Zhong W.-Y."/>
            <person name="Peng D.-H."/>
            <person name="Ahmad S."/>
            <person name="Lan S."/>
            <person name="Zhang J.-S."/>
            <person name="Tsai W.-C."/>
            <person name="Van De Peer Y."/>
            <person name="Liu Z.-J."/>
        </authorList>
    </citation>
    <scope>NUCLEOTIDE SEQUENCE</scope>
    <source>
        <strain evidence="5">CP</strain>
        <tissue evidence="5">Leaves</tissue>
    </source>
</reference>
<protein>
    <recommendedName>
        <fullName evidence="4">FAS1 domain-containing protein</fullName>
    </recommendedName>
</protein>
<dbReference type="PANTHER" id="PTHR33985">
    <property type="entry name" value="OS02G0491300 PROTEIN-RELATED"/>
    <property type="match status" value="1"/>
</dbReference>
<evidence type="ECO:0000256" key="1">
    <source>
        <dbReference type="ARBA" id="ARBA00007843"/>
    </source>
</evidence>
<keyword evidence="3" id="KW-0732">Signal</keyword>
<reference evidence="5" key="1">
    <citation type="journal article" date="2023" name="Nat. Commun.">
        <title>Diploid and tetraploid genomes of Acorus and the evolution of monocots.</title>
        <authorList>
            <person name="Ma L."/>
            <person name="Liu K.W."/>
            <person name="Li Z."/>
            <person name="Hsiao Y.Y."/>
            <person name="Qi Y."/>
            <person name="Fu T."/>
            <person name="Tang G.D."/>
            <person name="Zhang D."/>
            <person name="Sun W.H."/>
            <person name="Liu D.K."/>
            <person name="Li Y."/>
            <person name="Chen G.Z."/>
            <person name="Liu X.D."/>
            <person name="Liao X.Y."/>
            <person name="Jiang Y.T."/>
            <person name="Yu X."/>
            <person name="Hao Y."/>
            <person name="Huang J."/>
            <person name="Zhao X.W."/>
            <person name="Ke S."/>
            <person name="Chen Y.Y."/>
            <person name="Wu W.L."/>
            <person name="Hsu J.L."/>
            <person name="Lin Y.F."/>
            <person name="Huang M.D."/>
            <person name="Li C.Y."/>
            <person name="Huang L."/>
            <person name="Wang Z.W."/>
            <person name="Zhao X."/>
            <person name="Zhong W.Y."/>
            <person name="Peng D.H."/>
            <person name="Ahmad S."/>
            <person name="Lan S."/>
            <person name="Zhang J.S."/>
            <person name="Tsai W.C."/>
            <person name="Van de Peer Y."/>
            <person name="Liu Z.J."/>
        </authorList>
    </citation>
    <scope>NUCLEOTIDE SEQUENCE</scope>
    <source>
        <strain evidence="5">CP</strain>
    </source>
</reference>
<dbReference type="EMBL" id="JAUJYO010000017">
    <property type="protein sequence ID" value="KAK1291950.1"/>
    <property type="molecule type" value="Genomic_DNA"/>
</dbReference>
<comment type="similarity">
    <text evidence="1">Belongs to the fasciclin-like AGP family.</text>
</comment>
<dbReference type="PROSITE" id="PS50213">
    <property type="entry name" value="FAS1"/>
    <property type="match status" value="1"/>
</dbReference>
<evidence type="ECO:0000256" key="2">
    <source>
        <dbReference type="SAM" id="MobiDB-lite"/>
    </source>
</evidence>
<dbReference type="InterPro" id="IPR036378">
    <property type="entry name" value="FAS1_dom_sf"/>
</dbReference>
<gene>
    <name evidence="5" type="ORF">QJS10_CPB17g02245</name>
</gene>
<sequence length="412" mass="42664">MSTSSLKPSLFVVALILLSLSPSHASSPFPQPQPQPQTSLPTATSSAVSTGGPPPEVLLMPILTSLGFQELSIAVPSLSSVFASSAVLSGGPITVFAPSDDSIRSCLTCSAAGLLREHIVPGLFSLPYLTKLAFGTKIETASAGRCITVTASVNGGNSTSASASASESVRIYIDGVEITRPEIYNDGRIVVHGIEGYVAPLSPLSCNRDGLASPNLGPAGTGSTIVRLMLRDAMVRLRDGGYSILALAMRVKYAELSTLRNMTIFALDDSSIFGGGLDYVSNVRFHVVPDRLLARADLEGLPVGSTLPTLVEGESLTVTHAAAAGGSGGAAAGSALRINYVPIKNPDVVINPRIAVHGIFLPFPHLQPSISVSAVLEEGLFDGRRMSETCGGERSLAWAPVPASGFDVDEGL</sequence>
<organism evidence="5 6">
    <name type="scientific">Acorus calamus</name>
    <name type="common">Sweet flag</name>
    <dbReference type="NCBI Taxonomy" id="4465"/>
    <lineage>
        <taxon>Eukaryota</taxon>
        <taxon>Viridiplantae</taxon>
        <taxon>Streptophyta</taxon>
        <taxon>Embryophyta</taxon>
        <taxon>Tracheophyta</taxon>
        <taxon>Spermatophyta</taxon>
        <taxon>Magnoliopsida</taxon>
        <taxon>Liliopsida</taxon>
        <taxon>Acoraceae</taxon>
        <taxon>Acorus</taxon>
    </lineage>
</organism>
<feature type="compositionally biased region" description="Low complexity" evidence="2">
    <location>
        <begin position="36"/>
        <end position="47"/>
    </location>
</feature>
<dbReference type="InterPro" id="IPR000782">
    <property type="entry name" value="FAS1_domain"/>
</dbReference>
<feature type="region of interest" description="Disordered" evidence="2">
    <location>
        <begin position="26"/>
        <end position="51"/>
    </location>
</feature>
<dbReference type="InterPro" id="IPR052806">
    <property type="entry name" value="Fasciclin-like_AGP"/>
</dbReference>
<dbReference type="PANTHER" id="PTHR33985:SF2">
    <property type="entry name" value="EXPRESSED PROTEIN"/>
    <property type="match status" value="1"/>
</dbReference>
<dbReference type="SMART" id="SM00554">
    <property type="entry name" value="FAS1"/>
    <property type="match status" value="2"/>
</dbReference>
<feature type="chain" id="PRO_5043462842" description="FAS1 domain-containing protein" evidence="3">
    <location>
        <begin position="26"/>
        <end position="412"/>
    </location>
</feature>
<dbReference type="Proteomes" id="UP001180020">
    <property type="component" value="Unassembled WGS sequence"/>
</dbReference>
<keyword evidence="6" id="KW-1185">Reference proteome</keyword>
<dbReference type="AlphaFoldDB" id="A0AAV9CSV2"/>
<evidence type="ECO:0000259" key="4">
    <source>
        <dbReference type="PROSITE" id="PS50213"/>
    </source>
</evidence>
<dbReference type="SUPFAM" id="SSF82153">
    <property type="entry name" value="FAS1 domain"/>
    <property type="match status" value="1"/>
</dbReference>
<comment type="caution">
    <text evidence="5">The sequence shown here is derived from an EMBL/GenBank/DDBJ whole genome shotgun (WGS) entry which is preliminary data.</text>
</comment>
<name>A0AAV9CSV2_ACOCL</name>
<evidence type="ECO:0000313" key="5">
    <source>
        <dbReference type="EMBL" id="KAK1291950.1"/>
    </source>
</evidence>